<evidence type="ECO:0000313" key="3">
    <source>
        <dbReference type="EMBL" id="SAI73324.1"/>
    </source>
</evidence>
<keyword evidence="4" id="KW-1185">Reference proteome</keyword>
<dbReference type="AlphaFoldDB" id="A0A157SSN9"/>
<dbReference type="Gene3D" id="3.30.70.2970">
    <property type="entry name" value="Protein of unknown function (DUF541), domain 2"/>
    <property type="match status" value="1"/>
</dbReference>
<dbReference type="STRING" id="288768.SAMEA3906486_04604"/>
<accession>A0A157SSN9</accession>
<dbReference type="OrthoDB" id="7062395at2"/>
<dbReference type="Pfam" id="PF04402">
    <property type="entry name" value="SIMPL"/>
    <property type="match status" value="1"/>
</dbReference>
<reference evidence="3 4" key="1">
    <citation type="submission" date="2016-04" db="EMBL/GenBank/DDBJ databases">
        <authorList>
            <consortium name="Pathogen Informatics"/>
        </authorList>
    </citation>
    <scope>NUCLEOTIDE SEQUENCE [LARGE SCALE GENOMIC DNA]</scope>
    <source>
        <strain evidence="3 4">H050680373</strain>
    </source>
</reference>
<sequence length="268" mass="27761">MSRLPAFLSNKLALACRPALALSLLSTAAVSAQPAPAAPSAVAPAAETGGRLRPAGEHGGEGRAPRMSLQAAASSEVMQDTVRISLSAEVDAPDQPTAGQRLTAALEAAVKRAKGNEGIDVRTGGFNVWPNTDNKGKVTGWRGQGEIVLQSKDFARASALASKLSDKTAISNISFLLSREAREAEERKLLTQAAQAFRERALAAATAFGFSGYRIMRIELGGTGGPQPMARAPAPMMMAKAADARADVPLEAGEVTVTVSVNGTISLQ</sequence>
<dbReference type="Proteomes" id="UP000076848">
    <property type="component" value="Unassembled WGS sequence"/>
</dbReference>
<dbReference type="PANTHER" id="PTHR34387:SF1">
    <property type="entry name" value="PERIPLASMIC IMMUNOGENIC PROTEIN"/>
    <property type="match status" value="1"/>
</dbReference>
<dbReference type="InterPro" id="IPR007497">
    <property type="entry name" value="SIMPL/DUF541"/>
</dbReference>
<evidence type="ECO:0000313" key="4">
    <source>
        <dbReference type="Proteomes" id="UP000076848"/>
    </source>
</evidence>
<dbReference type="RefSeq" id="WP_066132250.1">
    <property type="nucleotide sequence ID" value="NZ_FKIF01000008.1"/>
</dbReference>
<feature type="region of interest" description="Disordered" evidence="1">
    <location>
        <begin position="37"/>
        <end position="72"/>
    </location>
</feature>
<organism evidence="3 4">
    <name type="scientific">Bordetella ansorpii</name>
    <dbReference type="NCBI Taxonomy" id="288768"/>
    <lineage>
        <taxon>Bacteria</taxon>
        <taxon>Pseudomonadati</taxon>
        <taxon>Pseudomonadota</taxon>
        <taxon>Betaproteobacteria</taxon>
        <taxon>Burkholderiales</taxon>
        <taxon>Alcaligenaceae</taxon>
        <taxon>Bordetella</taxon>
    </lineage>
</organism>
<feature type="signal peptide" evidence="2">
    <location>
        <begin position="1"/>
        <end position="37"/>
    </location>
</feature>
<dbReference type="EMBL" id="FKIF01000008">
    <property type="protein sequence ID" value="SAI73324.1"/>
    <property type="molecule type" value="Genomic_DNA"/>
</dbReference>
<feature type="compositionally biased region" description="Low complexity" evidence="1">
    <location>
        <begin position="37"/>
        <end position="46"/>
    </location>
</feature>
<gene>
    <name evidence="3" type="ORF">SAMEA3906486_04604</name>
</gene>
<feature type="chain" id="PRO_5007616525" evidence="2">
    <location>
        <begin position="38"/>
        <end position="268"/>
    </location>
</feature>
<dbReference type="GO" id="GO:0006974">
    <property type="term" value="P:DNA damage response"/>
    <property type="evidence" value="ECO:0007669"/>
    <property type="project" value="TreeGrafter"/>
</dbReference>
<evidence type="ECO:0000256" key="1">
    <source>
        <dbReference type="SAM" id="MobiDB-lite"/>
    </source>
</evidence>
<protein>
    <submittedName>
        <fullName evidence="3">Predicted periplasmic/secreted protein</fullName>
    </submittedName>
</protein>
<proteinExistence type="predicted"/>
<dbReference type="Gene3D" id="3.30.110.170">
    <property type="entry name" value="Protein of unknown function (DUF541), domain 1"/>
    <property type="match status" value="1"/>
</dbReference>
<evidence type="ECO:0000256" key="2">
    <source>
        <dbReference type="SAM" id="SignalP"/>
    </source>
</evidence>
<dbReference type="PANTHER" id="PTHR34387">
    <property type="entry name" value="SLR1258 PROTEIN"/>
    <property type="match status" value="1"/>
</dbReference>
<feature type="compositionally biased region" description="Basic and acidic residues" evidence="1">
    <location>
        <begin position="54"/>
        <end position="64"/>
    </location>
</feature>
<keyword evidence="2" id="KW-0732">Signal</keyword>
<dbReference type="InterPro" id="IPR052022">
    <property type="entry name" value="26kDa_periplasmic_antigen"/>
</dbReference>
<name>A0A157SSN9_9BORD</name>